<dbReference type="InterPro" id="IPR053235">
    <property type="entry name" value="Ser_Thr_kinase"/>
</dbReference>
<dbReference type="GO" id="GO:0004674">
    <property type="term" value="F:protein serine/threonine kinase activity"/>
    <property type="evidence" value="ECO:0007669"/>
    <property type="project" value="UniProtKB-KW"/>
</dbReference>
<keyword evidence="1" id="KW-0175">Coiled coil</keyword>
<feature type="coiled-coil region" evidence="1">
    <location>
        <begin position="153"/>
        <end position="219"/>
    </location>
</feature>
<dbReference type="STRING" id="252305.OB2597_16080"/>
<comment type="caution">
    <text evidence="4">The sequence shown here is derived from an EMBL/GenBank/DDBJ whole genome shotgun (WGS) entry which is preliminary data.</text>
</comment>
<organism evidence="4 5">
    <name type="scientific">Pseudooceanicola batsensis (strain ATCC BAA-863 / DSM 15984 / KCTC 12145 / HTCC2597)</name>
    <name type="common">Oceanicola batsensis</name>
    <dbReference type="NCBI Taxonomy" id="252305"/>
    <lineage>
        <taxon>Bacteria</taxon>
        <taxon>Pseudomonadati</taxon>
        <taxon>Pseudomonadota</taxon>
        <taxon>Alphaproteobacteria</taxon>
        <taxon>Rhodobacterales</taxon>
        <taxon>Paracoccaceae</taxon>
        <taxon>Pseudooceanicola</taxon>
    </lineage>
</organism>
<evidence type="ECO:0000313" key="4">
    <source>
        <dbReference type="EMBL" id="EAQ02916.1"/>
    </source>
</evidence>
<dbReference type="SUPFAM" id="SSF56112">
    <property type="entry name" value="Protein kinase-like (PK-like)"/>
    <property type="match status" value="1"/>
</dbReference>
<keyword evidence="4" id="KW-0808">Transferase</keyword>
<dbReference type="EMBL" id="AAMO01000006">
    <property type="protein sequence ID" value="EAQ02916.1"/>
    <property type="molecule type" value="Genomic_DNA"/>
</dbReference>
<evidence type="ECO:0000256" key="1">
    <source>
        <dbReference type="SAM" id="Coils"/>
    </source>
</evidence>
<dbReference type="PANTHER" id="PTHR24361">
    <property type="entry name" value="MITOGEN-ACTIVATED KINASE KINASE KINASE"/>
    <property type="match status" value="1"/>
</dbReference>
<keyword evidence="5" id="KW-1185">Reference proteome</keyword>
<evidence type="ECO:0000259" key="3">
    <source>
        <dbReference type="PROSITE" id="PS50011"/>
    </source>
</evidence>
<dbReference type="Proteomes" id="UP000004318">
    <property type="component" value="Unassembled WGS sequence"/>
</dbReference>
<keyword evidence="4" id="KW-0418">Kinase</keyword>
<protein>
    <submittedName>
        <fullName evidence="4">Putative serine/threonine protein kinase</fullName>
    </submittedName>
</protein>
<dbReference type="InterPro" id="IPR008271">
    <property type="entry name" value="Ser/Thr_kinase_AS"/>
</dbReference>
<feature type="compositionally biased region" description="Basic and acidic residues" evidence="2">
    <location>
        <begin position="330"/>
        <end position="344"/>
    </location>
</feature>
<dbReference type="HOGENOM" id="CLU_315888_0_0_5"/>
<reference evidence="4 5" key="1">
    <citation type="journal article" date="2010" name="J. Bacteriol.">
        <title>Genome sequences of Oceanicola granulosus HTCC2516(T) and Oceanicola batsensis HTCC2597(TDelta).</title>
        <authorList>
            <person name="Thrash J.C."/>
            <person name="Cho J.C."/>
            <person name="Vergin K.L."/>
            <person name="Giovannoni S.J."/>
        </authorList>
    </citation>
    <scope>NUCLEOTIDE SEQUENCE [LARGE SCALE GENOMIC DNA]</scope>
    <source>
        <strain evidence="5">ATCC BAA-863 / DSM 15984 / KCTC 12145 / HTCC2597</strain>
    </source>
</reference>
<feature type="region of interest" description="Disordered" evidence="2">
    <location>
        <begin position="330"/>
        <end position="357"/>
    </location>
</feature>
<dbReference type="Gene3D" id="1.10.510.10">
    <property type="entry name" value="Transferase(Phosphotransferase) domain 1"/>
    <property type="match status" value="1"/>
</dbReference>
<feature type="compositionally biased region" description="Basic and acidic residues" evidence="2">
    <location>
        <begin position="86"/>
        <end position="100"/>
    </location>
</feature>
<accession>A3TZ98</accession>
<dbReference type="InterPro" id="IPR000719">
    <property type="entry name" value="Prot_kinase_dom"/>
</dbReference>
<evidence type="ECO:0000256" key="2">
    <source>
        <dbReference type="SAM" id="MobiDB-lite"/>
    </source>
</evidence>
<dbReference type="InterPro" id="IPR011009">
    <property type="entry name" value="Kinase-like_dom_sf"/>
</dbReference>
<dbReference type="Pfam" id="PF00069">
    <property type="entry name" value="Pkinase"/>
    <property type="match status" value="1"/>
</dbReference>
<dbReference type="PROSITE" id="PS50011">
    <property type="entry name" value="PROTEIN_KINASE_DOM"/>
    <property type="match status" value="1"/>
</dbReference>
<dbReference type="eggNOG" id="COG0515">
    <property type="taxonomic scope" value="Bacteria"/>
</dbReference>
<feature type="domain" description="Protein kinase" evidence="3">
    <location>
        <begin position="480"/>
        <end position="752"/>
    </location>
</feature>
<proteinExistence type="predicted"/>
<dbReference type="PROSITE" id="PS00108">
    <property type="entry name" value="PROTEIN_KINASE_ST"/>
    <property type="match status" value="1"/>
</dbReference>
<gene>
    <name evidence="4" type="ORF">OB2597_16080</name>
</gene>
<keyword evidence="4" id="KW-0723">Serine/threonine-protein kinase</keyword>
<name>A3TZ98_PSEBH</name>
<evidence type="ECO:0000313" key="5">
    <source>
        <dbReference type="Proteomes" id="UP000004318"/>
    </source>
</evidence>
<sequence>MIAWLEKYTSYQDVGRMKKKGLSKAMEKFWRRKEKVEAAIDALPADSDGKAGLVQRLKAVTDPLESQTDAKSSDLKAAYKALNQIKKDARDTRDQERSDLDPTELQTKLQGLQRELQRVVDYSAGIMPRVRVGHDGPVNGIARLPVLAAEPDFESALEQYTLLSNTIAQYEKEMDAADQRARSEIPTLKGSYISPVGSKKDVETILANAERNIAIIKEDNPATNTGPVDTLIAQIRGFFANDDPLNPQPIQSQIETIIKDKREDFLGRKRAILDLSSFQQRENGPAVNSKGEVGVSEQGNRAEFPHLIKLEEERIERAKEEMRQALMRDRDEISADSEGWRAGDDYGPGDTGDTFRAPPKFDVGGMCAGLDELPYEHAPDRERQAFVAHAASVFNDELDDLIEDDPYGDEMLDLATKSLDEWEKDYMTGMGLRGSKEDLPPKTKQVVEALAKNANNRVMDQFPNKATADYATITLNGETYTKGREFGSGGGGRVFTFRGPNGEEIVLKTPLEGNEEDPGTKKEFADEARNHNQATGGRNGDGHPNLVDMKGVVMSPDGVPLVAMEYAQGGNLNKQNGVNRALAETGAISQEAHQAMIKENLREVVMALKTMEDHHMTHFDLKDLNVFMSEDGHVKLGDFGLAQSMSQRGGKVDNPGQGTPGYQSPELISGEEMSSKSDVYSLTTLLDQLGDPYRGMARHNDRKMASEVEVQTKDDSGEAVEQTAFERLRNAMLEEDPDKRPAMEAILLSSFLEDTKSYDKADLEELRAASTAYSNAVGSEVAQIQEEINFAEGEIRRLERERDGGAATEIVRLNERRILAAEAKVKKYDSRLPELTPGSQLHTEITNYRKWEVADIAKYNDAIDDAKKGIAPVSEVRRAEINKTIEAKRQQVIDYNKALRDINSRPAIAPLLERLKKANAPFGG</sequence>
<dbReference type="GO" id="GO:0005524">
    <property type="term" value="F:ATP binding"/>
    <property type="evidence" value="ECO:0007669"/>
    <property type="project" value="InterPro"/>
</dbReference>
<dbReference type="SMART" id="SM00220">
    <property type="entry name" value="S_TKc"/>
    <property type="match status" value="1"/>
</dbReference>
<feature type="region of interest" description="Disordered" evidence="2">
    <location>
        <begin position="86"/>
        <end position="108"/>
    </location>
</feature>
<dbReference type="GO" id="GO:0005737">
    <property type="term" value="C:cytoplasm"/>
    <property type="evidence" value="ECO:0007669"/>
    <property type="project" value="TreeGrafter"/>
</dbReference>
<dbReference type="AlphaFoldDB" id="A3TZ98"/>